<evidence type="ECO:0000256" key="1">
    <source>
        <dbReference type="SAM" id="MobiDB-lite"/>
    </source>
</evidence>
<reference evidence="2" key="2">
    <citation type="journal article" date="2023" name="IMA Fungus">
        <title>Comparative genomic study of the Penicillium genus elucidates a diverse pangenome and 15 lateral gene transfer events.</title>
        <authorList>
            <person name="Petersen C."/>
            <person name="Sorensen T."/>
            <person name="Nielsen M.R."/>
            <person name="Sondergaard T.E."/>
            <person name="Sorensen J.L."/>
            <person name="Fitzpatrick D.A."/>
            <person name="Frisvad J.C."/>
            <person name="Nielsen K.L."/>
        </authorList>
    </citation>
    <scope>NUCLEOTIDE SEQUENCE</scope>
    <source>
        <strain evidence="2">IBT 26290</strain>
    </source>
</reference>
<evidence type="ECO:0000313" key="3">
    <source>
        <dbReference type="Proteomes" id="UP001149163"/>
    </source>
</evidence>
<dbReference type="RefSeq" id="XP_056546674.1">
    <property type="nucleotide sequence ID" value="XM_056683068.1"/>
</dbReference>
<evidence type="ECO:0000313" key="2">
    <source>
        <dbReference type="EMBL" id="KAJ5175066.1"/>
    </source>
</evidence>
<dbReference type="OrthoDB" id="5416172at2759"/>
<feature type="region of interest" description="Disordered" evidence="1">
    <location>
        <begin position="1"/>
        <end position="147"/>
    </location>
</feature>
<keyword evidence="3" id="KW-1185">Reference proteome</keyword>
<dbReference type="AlphaFoldDB" id="A0A9W9IGA0"/>
<dbReference type="GeneID" id="81422244"/>
<accession>A0A9W9IGA0</accession>
<dbReference type="Proteomes" id="UP001149163">
    <property type="component" value="Unassembled WGS sequence"/>
</dbReference>
<protein>
    <submittedName>
        <fullName evidence="2">Uncharacterized protein</fullName>
    </submittedName>
</protein>
<gene>
    <name evidence="2" type="ORF">N7482_000943</name>
</gene>
<comment type="caution">
    <text evidence="2">The sequence shown here is derived from an EMBL/GenBank/DDBJ whole genome shotgun (WGS) entry which is preliminary data.</text>
</comment>
<reference evidence="2" key="1">
    <citation type="submission" date="2022-11" db="EMBL/GenBank/DDBJ databases">
        <authorList>
            <person name="Petersen C."/>
        </authorList>
    </citation>
    <scope>NUCLEOTIDE SEQUENCE</scope>
    <source>
        <strain evidence="2">IBT 26290</strain>
    </source>
</reference>
<name>A0A9W9IGA0_9EURO</name>
<dbReference type="EMBL" id="JAPQKN010000001">
    <property type="protein sequence ID" value="KAJ5175066.1"/>
    <property type="molecule type" value="Genomic_DNA"/>
</dbReference>
<feature type="compositionally biased region" description="Basic and acidic residues" evidence="1">
    <location>
        <begin position="64"/>
        <end position="74"/>
    </location>
</feature>
<organism evidence="2 3">
    <name type="scientific">Penicillium canariense</name>
    <dbReference type="NCBI Taxonomy" id="189055"/>
    <lineage>
        <taxon>Eukaryota</taxon>
        <taxon>Fungi</taxon>
        <taxon>Dikarya</taxon>
        <taxon>Ascomycota</taxon>
        <taxon>Pezizomycotina</taxon>
        <taxon>Eurotiomycetes</taxon>
        <taxon>Eurotiomycetidae</taxon>
        <taxon>Eurotiales</taxon>
        <taxon>Aspergillaceae</taxon>
        <taxon>Penicillium</taxon>
    </lineage>
</organism>
<sequence length="147" mass="15977">MSRQQQDPHQGGSISDFAVDGTTMPNDAGRMNTIPSVPRPDQRAENPAYDYEGTAQPSTAFAADNDRDLPRSTRDVGQTGEVLTGTGNTLPASVESKRAFMGTNIPGGTGNARDMKHHSHNRSQFDRYAKEDEDAEEKIGGNNLRNE</sequence>
<proteinExistence type="predicted"/>